<dbReference type="RefSeq" id="WP_093918363.1">
    <property type="nucleotide sequence ID" value="NZ_FONW01000001.1"/>
</dbReference>
<dbReference type="GO" id="GO:0102559">
    <property type="term" value="F:peptide chain release factor N(5)-glutamine methyltransferase activity"/>
    <property type="evidence" value="ECO:0007669"/>
    <property type="project" value="UniProtKB-EC"/>
</dbReference>
<comment type="catalytic activity">
    <reaction evidence="4 5">
        <text>L-glutaminyl-[peptide chain release factor] + S-adenosyl-L-methionine = N(5)-methyl-L-glutaminyl-[peptide chain release factor] + S-adenosyl-L-homocysteine + H(+)</text>
        <dbReference type="Rhea" id="RHEA:42896"/>
        <dbReference type="Rhea" id="RHEA-COMP:10271"/>
        <dbReference type="Rhea" id="RHEA-COMP:10272"/>
        <dbReference type="ChEBI" id="CHEBI:15378"/>
        <dbReference type="ChEBI" id="CHEBI:30011"/>
        <dbReference type="ChEBI" id="CHEBI:57856"/>
        <dbReference type="ChEBI" id="CHEBI:59789"/>
        <dbReference type="ChEBI" id="CHEBI:61891"/>
        <dbReference type="EC" id="2.1.1.297"/>
    </reaction>
</comment>
<gene>
    <name evidence="5" type="primary">prmC</name>
    <name evidence="8" type="ORF">SAMN05216283_101647</name>
</gene>
<evidence type="ECO:0000259" key="6">
    <source>
        <dbReference type="Pfam" id="PF05175"/>
    </source>
</evidence>
<evidence type="ECO:0000256" key="4">
    <source>
        <dbReference type="ARBA" id="ARBA00048391"/>
    </source>
</evidence>
<dbReference type="EC" id="2.1.1.297" evidence="5"/>
<evidence type="ECO:0000256" key="3">
    <source>
        <dbReference type="ARBA" id="ARBA00022691"/>
    </source>
</evidence>
<comment type="similarity">
    <text evidence="5">Belongs to the protein N5-glutamine methyltransferase family. PrmC subfamily.</text>
</comment>
<proteinExistence type="inferred from homology"/>
<dbReference type="Proteomes" id="UP000198964">
    <property type="component" value="Unassembled WGS sequence"/>
</dbReference>
<organism evidence="8 9">
    <name type="scientific">Sunxiuqinia elliptica</name>
    <dbReference type="NCBI Taxonomy" id="655355"/>
    <lineage>
        <taxon>Bacteria</taxon>
        <taxon>Pseudomonadati</taxon>
        <taxon>Bacteroidota</taxon>
        <taxon>Bacteroidia</taxon>
        <taxon>Marinilabiliales</taxon>
        <taxon>Prolixibacteraceae</taxon>
        <taxon>Sunxiuqinia</taxon>
    </lineage>
</organism>
<feature type="binding site" evidence="5">
    <location>
        <position position="141"/>
    </location>
    <ligand>
        <name>S-adenosyl-L-methionine</name>
        <dbReference type="ChEBI" id="CHEBI:59789"/>
    </ligand>
</feature>
<evidence type="ECO:0000313" key="9">
    <source>
        <dbReference type="Proteomes" id="UP000198964"/>
    </source>
</evidence>
<dbReference type="Gene3D" id="1.10.8.10">
    <property type="entry name" value="DNA helicase RuvA subunit, C-terminal domain"/>
    <property type="match status" value="1"/>
</dbReference>
<dbReference type="InterPro" id="IPR019874">
    <property type="entry name" value="RF_methyltr_PrmC"/>
</dbReference>
<dbReference type="Pfam" id="PF17827">
    <property type="entry name" value="PrmC_N"/>
    <property type="match status" value="1"/>
</dbReference>
<comment type="function">
    <text evidence="5">Methylates the class 1 translation termination release factors RF1/PrfA and RF2/PrfB on the glutamine residue of the universally conserved GGQ motif.</text>
</comment>
<dbReference type="PANTHER" id="PTHR18895:SF74">
    <property type="entry name" value="MTRF1L RELEASE FACTOR GLUTAMINE METHYLTRANSFERASE"/>
    <property type="match status" value="1"/>
</dbReference>
<dbReference type="InterPro" id="IPR050320">
    <property type="entry name" value="N5-glutamine_MTase"/>
</dbReference>
<keyword evidence="9" id="KW-1185">Reference proteome</keyword>
<comment type="caution">
    <text evidence="5">Lacks conserved residue(s) required for the propagation of feature annotation.</text>
</comment>
<dbReference type="PANTHER" id="PTHR18895">
    <property type="entry name" value="HEMK METHYLTRANSFERASE"/>
    <property type="match status" value="1"/>
</dbReference>
<dbReference type="GO" id="GO:0032259">
    <property type="term" value="P:methylation"/>
    <property type="evidence" value="ECO:0007669"/>
    <property type="project" value="UniProtKB-KW"/>
</dbReference>
<evidence type="ECO:0000313" key="8">
    <source>
        <dbReference type="EMBL" id="SFE64660.1"/>
    </source>
</evidence>
<dbReference type="Gene3D" id="3.40.50.150">
    <property type="entry name" value="Vaccinia Virus protein VP39"/>
    <property type="match status" value="1"/>
</dbReference>
<dbReference type="InterPro" id="IPR029063">
    <property type="entry name" value="SAM-dependent_MTases_sf"/>
</dbReference>
<dbReference type="InterPro" id="IPR007848">
    <property type="entry name" value="Small_mtfrase_dom"/>
</dbReference>
<feature type="domain" description="Release factor glutamine methyltransferase N-terminal" evidence="7">
    <location>
        <begin position="6"/>
        <end position="74"/>
    </location>
</feature>
<dbReference type="InterPro" id="IPR002052">
    <property type="entry name" value="DNA_methylase_N6_adenine_CS"/>
</dbReference>
<keyword evidence="2 5" id="KW-0808">Transferase</keyword>
<keyword evidence="3 5" id="KW-0949">S-adenosyl-L-methionine</keyword>
<dbReference type="STRING" id="655355.SAMN05216283_101647"/>
<feature type="binding site" evidence="5">
    <location>
        <position position="186"/>
    </location>
    <ligand>
        <name>S-adenosyl-L-methionine</name>
        <dbReference type="ChEBI" id="CHEBI:59789"/>
    </ligand>
</feature>
<dbReference type="HAMAP" id="MF_02126">
    <property type="entry name" value="RF_methyltr_PrmC"/>
    <property type="match status" value="1"/>
</dbReference>
<dbReference type="CDD" id="cd02440">
    <property type="entry name" value="AdoMet_MTases"/>
    <property type="match status" value="1"/>
</dbReference>
<evidence type="ECO:0000256" key="5">
    <source>
        <dbReference type="HAMAP-Rule" id="MF_02126"/>
    </source>
</evidence>
<dbReference type="NCBIfam" id="TIGR00536">
    <property type="entry name" value="hemK_fam"/>
    <property type="match status" value="1"/>
</dbReference>
<dbReference type="PROSITE" id="PS00092">
    <property type="entry name" value="N6_MTASE"/>
    <property type="match status" value="1"/>
</dbReference>
<protein>
    <recommendedName>
        <fullName evidence="5">Release factor glutamine methyltransferase</fullName>
        <shortName evidence="5">RF MTase</shortName>
        <ecNumber evidence="5">2.1.1.297</ecNumber>
    </recommendedName>
    <alternativeName>
        <fullName evidence="5">N5-glutamine methyltransferase PrmC</fullName>
    </alternativeName>
    <alternativeName>
        <fullName evidence="5">Protein-(glutamine-N5) MTase PrmC</fullName>
    </alternativeName>
    <alternativeName>
        <fullName evidence="5">Protein-glutamine N-methyltransferase PrmC</fullName>
    </alternativeName>
</protein>
<keyword evidence="1 5" id="KW-0489">Methyltransferase</keyword>
<dbReference type="InterPro" id="IPR004556">
    <property type="entry name" value="HemK-like"/>
</dbReference>
<feature type="domain" description="Methyltransferase small" evidence="6">
    <location>
        <begin position="106"/>
        <end position="196"/>
    </location>
</feature>
<dbReference type="SUPFAM" id="SSF53335">
    <property type="entry name" value="S-adenosyl-L-methionine-dependent methyltransferases"/>
    <property type="match status" value="1"/>
</dbReference>
<dbReference type="GO" id="GO:0003676">
    <property type="term" value="F:nucleic acid binding"/>
    <property type="evidence" value="ECO:0007669"/>
    <property type="project" value="InterPro"/>
</dbReference>
<evidence type="ECO:0000256" key="1">
    <source>
        <dbReference type="ARBA" id="ARBA00022603"/>
    </source>
</evidence>
<evidence type="ECO:0000259" key="7">
    <source>
        <dbReference type="Pfam" id="PF17827"/>
    </source>
</evidence>
<dbReference type="NCBIfam" id="TIGR03534">
    <property type="entry name" value="RF_mod_PrmC"/>
    <property type="match status" value="1"/>
</dbReference>
<evidence type="ECO:0000256" key="2">
    <source>
        <dbReference type="ARBA" id="ARBA00022679"/>
    </source>
</evidence>
<name>A0A1I2CAF9_9BACT</name>
<dbReference type="InterPro" id="IPR040758">
    <property type="entry name" value="PrmC_N"/>
</dbReference>
<dbReference type="Pfam" id="PF05175">
    <property type="entry name" value="MTS"/>
    <property type="match status" value="1"/>
</dbReference>
<feature type="binding site" evidence="5">
    <location>
        <begin position="118"/>
        <end position="122"/>
    </location>
    <ligand>
        <name>S-adenosyl-L-methionine</name>
        <dbReference type="ChEBI" id="CHEBI:59789"/>
    </ligand>
</feature>
<dbReference type="EMBL" id="FONW01000001">
    <property type="protein sequence ID" value="SFE64660.1"/>
    <property type="molecule type" value="Genomic_DNA"/>
</dbReference>
<reference evidence="8 9" key="1">
    <citation type="submission" date="2016-10" db="EMBL/GenBank/DDBJ databases">
        <authorList>
            <person name="de Groot N.N."/>
        </authorList>
    </citation>
    <scope>NUCLEOTIDE SEQUENCE [LARGE SCALE GENOMIC DNA]</scope>
    <source>
        <strain evidence="8 9">CGMCC 1.9156</strain>
    </source>
</reference>
<feature type="binding site" evidence="5">
    <location>
        <begin position="186"/>
        <end position="189"/>
    </location>
    <ligand>
        <name>substrate</name>
    </ligand>
</feature>
<dbReference type="AlphaFoldDB" id="A0A1I2CAF9"/>
<sequence>MQASIKYIRKELAGVYPKEEIEGFVRLLFQHLKNYQLTDLLMKADEQLSPEETEQIKTIVDRLKQHEPVQYILGETEFFDLPFQVNQHVLIPRPETEELVQWILNQYAGTSPTILDVGTGSGCIPISLKHKLPEANIWACDISEKALETAQANARLNDTEVHFFEMDILHPQLPEAFPALNVLVSNPPYVTESEKEQMHPNVLEFEPSGALFVPDHQPLLFYRALADFAKKHLSQTGSLFWEINEAYGEACIALLKEKGFSNVQLKKDINGKDRMIFATCSTI</sequence>
<accession>A0A1I2CAF9</accession>